<evidence type="ECO:0000256" key="2">
    <source>
        <dbReference type="SAM" id="SignalP"/>
    </source>
</evidence>
<name>A0A4U5MCE8_STECR</name>
<feature type="signal peptide" evidence="2">
    <location>
        <begin position="1"/>
        <end position="24"/>
    </location>
</feature>
<feature type="region of interest" description="Disordered" evidence="1">
    <location>
        <begin position="127"/>
        <end position="146"/>
    </location>
</feature>
<comment type="caution">
    <text evidence="3">The sequence shown here is derived from an EMBL/GenBank/DDBJ whole genome shotgun (WGS) entry which is preliminary data.</text>
</comment>
<gene>
    <name evidence="3" type="ORF">L596_022962</name>
</gene>
<dbReference type="AlphaFoldDB" id="A0A4U5MCE8"/>
<reference evidence="3 4" key="1">
    <citation type="journal article" date="2015" name="Genome Biol.">
        <title>Comparative genomics of Steinernema reveals deeply conserved gene regulatory networks.</title>
        <authorList>
            <person name="Dillman A.R."/>
            <person name="Macchietto M."/>
            <person name="Porter C.F."/>
            <person name="Rogers A."/>
            <person name="Williams B."/>
            <person name="Antoshechkin I."/>
            <person name="Lee M.M."/>
            <person name="Goodwin Z."/>
            <person name="Lu X."/>
            <person name="Lewis E.E."/>
            <person name="Goodrich-Blair H."/>
            <person name="Stock S.P."/>
            <person name="Adams B.J."/>
            <person name="Sternberg P.W."/>
            <person name="Mortazavi A."/>
        </authorList>
    </citation>
    <scope>NUCLEOTIDE SEQUENCE [LARGE SCALE GENOMIC DNA]</scope>
    <source>
        <strain evidence="3 4">ALL</strain>
    </source>
</reference>
<evidence type="ECO:0000256" key="1">
    <source>
        <dbReference type="SAM" id="MobiDB-lite"/>
    </source>
</evidence>
<proteinExistence type="predicted"/>
<evidence type="ECO:0000313" key="3">
    <source>
        <dbReference type="EMBL" id="TKR66712.1"/>
    </source>
</evidence>
<reference evidence="3 4" key="2">
    <citation type="journal article" date="2019" name="G3 (Bethesda)">
        <title>Hybrid Assembly of the Genome of the Entomopathogenic Nematode Steinernema carpocapsae Identifies the X-Chromosome.</title>
        <authorList>
            <person name="Serra L."/>
            <person name="Macchietto M."/>
            <person name="Macias-Munoz A."/>
            <person name="McGill C.J."/>
            <person name="Rodriguez I.M."/>
            <person name="Rodriguez B."/>
            <person name="Murad R."/>
            <person name="Mortazavi A."/>
        </authorList>
    </citation>
    <scope>NUCLEOTIDE SEQUENCE [LARGE SCALE GENOMIC DNA]</scope>
    <source>
        <strain evidence="3 4">ALL</strain>
    </source>
</reference>
<keyword evidence="4" id="KW-1185">Reference proteome</keyword>
<dbReference type="Proteomes" id="UP000298663">
    <property type="component" value="Unassembled WGS sequence"/>
</dbReference>
<dbReference type="EMBL" id="AZBU02000008">
    <property type="protein sequence ID" value="TKR66712.1"/>
    <property type="molecule type" value="Genomic_DNA"/>
</dbReference>
<protein>
    <submittedName>
        <fullName evidence="3">Uncharacterized protein</fullName>
    </submittedName>
</protein>
<feature type="chain" id="PRO_5020554500" evidence="2">
    <location>
        <begin position="25"/>
        <end position="167"/>
    </location>
</feature>
<evidence type="ECO:0000313" key="4">
    <source>
        <dbReference type="Proteomes" id="UP000298663"/>
    </source>
</evidence>
<sequence length="167" mass="19229">MLKAWPILSLLVLALVIFTAAARALDDDSSEEEFQPGPTQPPNEEDEEQQGPVGPTQPPKQRGYHFKHHHAKWRKYDTPVIDSLSSSEVVVLPREKTLWEAVFEGWLKTTTRRLPTDDETANMDEKLGRSLMKSKPRARPVEISKTKMAMMRRRDNYFYTQKAPIQP</sequence>
<keyword evidence="2" id="KW-0732">Signal</keyword>
<organism evidence="3 4">
    <name type="scientific">Steinernema carpocapsae</name>
    <name type="common">Entomopathogenic nematode</name>
    <dbReference type="NCBI Taxonomy" id="34508"/>
    <lineage>
        <taxon>Eukaryota</taxon>
        <taxon>Metazoa</taxon>
        <taxon>Ecdysozoa</taxon>
        <taxon>Nematoda</taxon>
        <taxon>Chromadorea</taxon>
        <taxon>Rhabditida</taxon>
        <taxon>Tylenchina</taxon>
        <taxon>Panagrolaimomorpha</taxon>
        <taxon>Strongyloidoidea</taxon>
        <taxon>Steinernematidae</taxon>
        <taxon>Steinernema</taxon>
    </lineage>
</organism>
<accession>A0A4U5MCE8</accession>
<feature type="region of interest" description="Disordered" evidence="1">
    <location>
        <begin position="27"/>
        <end position="68"/>
    </location>
</feature>